<comment type="caution">
    <text evidence="1">The sequence shown here is derived from an EMBL/GenBank/DDBJ whole genome shotgun (WGS) entry which is preliminary data.</text>
</comment>
<organism evidence="1 2">
    <name type="scientific">Adineta steineri</name>
    <dbReference type="NCBI Taxonomy" id="433720"/>
    <lineage>
        <taxon>Eukaryota</taxon>
        <taxon>Metazoa</taxon>
        <taxon>Spiralia</taxon>
        <taxon>Gnathifera</taxon>
        <taxon>Rotifera</taxon>
        <taxon>Eurotatoria</taxon>
        <taxon>Bdelloidea</taxon>
        <taxon>Adinetida</taxon>
        <taxon>Adinetidae</taxon>
        <taxon>Adineta</taxon>
    </lineage>
</organism>
<dbReference type="EMBL" id="CAJOAY010000856">
    <property type="protein sequence ID" value="CAF3748286.1"/>
    <property type="molecule type" value="Genomic_DNA"/>
</dbReference>
<evidence type="ECO:0000313" key="1">
    <source>
        <dbReference type="EMBL" id="CAF3748286.1"/>
    </source>
</evidence>
<dbReference type="AlphaFoldDB" id="A0A818YC86"/>
<reference evidence="1" key="1">
    <citation type="submission" date="2021-02" db="EMBL/GenBank/DDBJ databases">
        <authorList>
            <person name="Nowell W R."/>
        </authorList>
    </citation>
    <scope>NUCLEOTIDE SEQUENCE</scope>
</reference>
<dbReference type="Proteomes" id="UP000663881">
    <property type="component" value="Unassembled WGS sequence"/>
</dbReference>
<feature type="non-terminal residue" evidence="1">
    <location>
        <position position="26"/>
    </location>
</feature>
<name>A0A818YC86_9BILA</name>
<proteinExistence type="predicted"/>
<accession>A0A818YC86</accession>
<sequence length="26" mass="2934">MDGSNQLTIDDDNNNVVRISQKTIDK</sequence>
<protein>
    <submittedName>
        <fullName evidence="1">Uncharacterized protein</fullName>
    </submittedName>
</protein>
<evidence type="ECO:0000313" key="2">
    <source>
        <dbReference type="Proteomes" id="UP000663881"/>
    </source>
</evidence>
<gene>
    <name evidence="1" type="ORF">OKA104_LOCUS15528</name>
</gene>